<reference evidence="1" key="2">
    <citation type="submission" date="2018-03" db="EMBL/GenBank/DDBJ databases">
        <title>The Triticum urartu genome reveals the dynamic nature of wheat genome evolution.</title>
        <authorList>
            <person name="Ling H."/>
            <person name="Ma B."/>
            <person name="Shi X."/>
            <person name="Liu H."/>
            <person name="Dong L."/>
            <person name="Sun H."/>
            <person name="Cao Y."/>
            <person name="Gao Q."/>
            <person name="Zheng S."/>
            <person name="Li Y."/>
            <person name="Yu Y."/>
            <person name="Du H."/>
            <person name="Qi M."/>
            <person name="Li Y."/>
            <person name="Yu H."/>
            <person name="Cui Y."/>
            <person name="Wang N."/>
            <person name="Chen C."/>
            <person name="Wu H."/>
            <person name="Zhao Y."/>
            <person name="Zhang J."/>
            <person name="Li Y."/>
            <person name="Zhou W."/>
            <person name="Zhang B."/>
            <person name="Hu W."/>
            <person name="Eijk M."/>
            <person name="Tang J."/>
            <person name="Witsenboer H."/>
            <person name="Zhao S."/>
            <person name="Li Z."/>
            <person name="Zhang A."/>
            <person name="Wang D."/>
            <person name="Liang C."/>
        </authorList>
    </citation>
    <scope>NUCLEOTIDE SEQUENCE [LARGE SCALE GENOMIC DNA]</scope>
    <source>
        <strain evidence="1">cv. G1812</strain>
    </source>
</reference>
<name>A0A8R7R6G3_TRIUA</name>
<reference evidence="1" key="3">
    <citation type="submission" date="2022-06" db="UniProtKB">
        <authorList>
            <consortium name="EnsemblPlants"/>
        </authorList>
    </citation>
    <scope>IDENTIFICATION</scope>
</reference>
<proteinExistence type="predicted"/>
<dbReference type="Gramene" id="TuG1812G0700004591.01.T08">
    <property type="protein sequence ID" value="TuG1812G0700004591.01.T08"/>
    <property type="gene ID" value="TuG1812G0700004591.01"/>
</dbReference>
<dbReference type="Proteomes" id="UP000015106">
    <property type="component" value="Chromosome 7"/>
</dbReference>
<organism evidence="1 2">
    <name type="scientific">Triticum urartu</name>
    <name type="common">Red wild einkorn</name>
    <name type="synonym">Crithodium urartu</name>
    <dbReference type="NCBI Taxonomy" id="4572"/>
    <lineage>
        <taxon>Eukaryota</taxon>
        <taxon>Viridiplantae</taxon>
        <taxon>Streptophyta</taxon>
        <taxon>Embryophyta</taxon>
        <taxon>Tracheophyta</taxon>
        <taxon>Spermatophyta</taxon>
        <taxon>Magnoliopsida</taxon>
        <taxon>Liliopsida</taxon>
        <taxon>Poales</taxon>
        <taxon>Poaceae</taxon>
        <taxon>BOP clade</taxon>
        <taxon>Pooideae</taxon>
        <taxon>Triticodae</taxon>
        <taxon>Triticeae</taxon>
        <taxon>Triticinae</taxon>
        <taxon>Triticum</taxon>
    </lineage>
</organism>
<dbReference type="AlphaFoldDB" id="A0A8R7R6G3"/>
<reference evidence="2" key="1">
    <citation type="journal article" date="2013" name="Nature">
        <title>Draft genome of the wheat A-genome progenitor Triticum urartu.</title>
        <authorList>
            <person name="Ling H.Q."/>
            <person name="Zhao S."/>
            <person name="Liu D."/>
            <person name="Wang J."/>
            <person name="Sun H."/>
            <person name="Zhang C."/>
            <person name="Fan H."/>
            <person name="Li D."/>
            <person name="Dong L."/>
            <person name="Tao Y."/>
            <person name="Gao C."/>
            <person name="Wu H."/>
            <person name="Li Y."/>
            <person name="Cui Y."/>
            <person name="Guo X."/>
            <person name="Zheng S."/>
            <person name="Wang B."/>
            <person name="Yu K."/>
            <person name="Liang Q."/>
            <person name="Yang W."/>
            <person name="Lou X."/>
            <person name="Chen J."/>
            <person name="Feng M."/>
            <person name="Jian J."/>
            <person name="Zhang X."/>
            <person name="Luo G."/>
            <person name="Jiang Y."/>
            <person name="Liu J."/>
            <person name="Wang Z."/>
            <person name="Sha Y."/>
            <person name="Zhang B."/>
            <person name="Wu H."/>
            <person name="Tang D."/>
            <person name="Shen Q."/>
            <person name="Xue P."/>
            <person name="Zou S."/>
            <person name="Wang X."/>
            <person name="Liu X."/>
            <person name="Wang F."/>
            <person name="Yang Y."/>
            <person name="An X."/>
            <person name="Dong Z."/>
            <person name="Zhang K."/>
            <person name="Zhang X."/>
            <person name="Luo M.C."/>
            <person name="Dvorak J."/>
            <person name="Tong Y."/>
            <person name="Wang J."/>
            <person name="Yang H."/>
            <person name="Li Z."/>
            <person name="Wang D."/>
            <person name="Zhang A."/>
            <person name="Wang J."/>
        </authorList>
    </citation>
    <scope>NUCLEOTIDE SEQUENCE</scope>
    <source>
        <strain evidence="2">cv. G1812</strain>
    </source>
</reference>
<evidence type="ECO:0000313" key="2">
    <source>
        <dbReference type="Proteomes" id="UP000015106"/>
    </source>
</evidence>
<sequence length="47" mass="5181">MSNRLSQMKAVEDHKGSLLLYRISTHKGSLLHFTETHDVGNGKGAKS</sequence>
<keyword evidence="2" id="KW-1185">Reference proteome</keyword>
<dbReference type="EnsemblPlants" id="TuG1812G0700004591.01.T08">
    <property type="protein sequence ID" value="TuG1812G0700004591.01.T08"/>
    <property type="gene ID" value="TuG1812G0700004591.01"/>
</dbReference>
<evidence type="ECO:0000313" key="1">
    <source>
        <dbReference type="EnsemblPlants" id="TuG1812G0700004591.01.T08"/>
    </source>
</evidence>
<protein>
    <submittedName>
        <fullName evidence="1">Uncharacterized protein</fullName>
    </submittedName>
</protein>
<accession>A0A8R7R6G3</accession>